<dbReference type="Proteomes" id="UP000018004">
    <property type="component" value="Unassembled WGS sequence"/>
</dbReference>
<gene>
    <name evidence="1" type="ORF">FLJC2902T_32070</name>
</gene>
<dbReference type="RefSeq" id="WP_023580735.1">
    <property type="nucleotide sequence ID" value="NZ_AVGG01000042.1"/>
</dbReference>
<sequence>MKTKTIIILVFILHSTFNYAQKWHFEKVDSEREFKYEYWFSFQNEDDSNSIELIETPNQTDTKRINGIITDSKGKPIEFVDIIIKDNSGNIISIIYPNSKGEFLLERQFESFELIISTIEYDELISKINLKSNFNTSLKIKLGRAPELLTYQINAKSELNSDEITEIINCVKKNRDLNDENYLKNCSDDKKYKLCIQI</sequence>
<comment type="caution">
    <text evidence="1">The sequence shown here is derived from an EMBL/GenBank/DDBJ whole genome shotgun (WGS) entry which is preliminary data.</text>
</comment>
<evidence type="ECO:0000313" key="2">
    <source>
        <dbReference type="Proteomes" id="UP000018004"/>
    </source>
</evidence>
<evidence type="ECO:0000313" key="1">
    <source>
        <dbReference type="EMBL" id="ESU24009.1"/>
    </source>
</evidence>
<proteinExistence type="predicted"/>
<dbReference type="SUPFAM" id="SSF49464">
    <property type="entry name" value="Carboxypeptidase regulatory domain-like"/>
    <property type="match status" value="1"/>
</dbReference>
<protein>
    <recommendedName>
        <fullName evidence="3">Carboxypeptidase regulatory-like domain-containing protein</fullName>
    </recommendedName>
</protein>
<evidence type="ECO:0008006" key="3">
    <source>
        <dbReference type="Google" id="ProtNLM"/>
    </source>
</evidence>
<organism evidence="1 2">
    <name type="scientific">Flavobacterium limnosediminis JC2902</name>
    <dbReference type="NCBI Taxonomy" id="1341181"/>
    <lineage>
        <taxon>Bacteria</taxon>
        <taxon>Pseudomonadati</taxon>
        <taxon>Bacteroidota</taxon>
        <taxon>Flavobacteriia</taxon>
        <taxon>Flavobacteriales</taxon>
        <taxon>Flavobacteriaceae</taxon>
        <taxon>Flavobacterium</taxon>
    </lineage>
</organism>
<dbReference type="AlphaFoldDB" id="V6SC07"/>
<dbReference type="STRING" id="1341181.FLJC2902T_32070"/>
<name>V6SC07_9FLAO</name>
<dbReference type="InterPro" id="IPR008969">
    <property type="entry name" value="CarboxyPept-like_regulatory"/>
</dbReference>
<dbReference type="OrthoDB" id="8764943at2"/>
<keyword evidence="2" id="KW-1185">Reference proteome</keyword>
<accession>V6SC07</accession>
<dbReference type="PATRIC" id="fig|1341181.4.peg.3147"/>
<dbReference type="EMBL" id="AVGG01000042">
    <property type="protein sequence ID" value="ESU24009.1"/>
    <property type="molecule type" value="Genomic_DNA"/>
</dbReference>
<reference evidence="1 2" key="1">
    <citation type="submission" date="2013-08" db="EMBL/GenBank/DDBJ databases">
        <title>Flavobacterium limnosediminis JC2902 genome sequencing.</title>
        <authorList>
            <person name="Lee K."/>
            <person name="Yi H."/>
            <person name="Park S."/>
            <person name="Chun J."/>
        </authorList>
    </citation>
    <scope>NUCLEOTIDE SEQUENCE [LARGE SCALE GENOMIC DNA]</scope>
    <source>
        <strain evidence="1 2">JC2902</strain>
    </source>
</reference>